<feature type="region of interest" description="Disordered" evidence="1">
    <location>
        <begin position="1"/>
        <end position="35"/>
    </location>
</feature>
<evidence type="ECO:0000313" key="2">
    <source>
        <dbReference type="EMBL" id="KAK8383306.1"/>
    </source>
</evidence>
<organism evidence="2 3">
    <name type="scientific">Scylla paramamosain</name>
    <name type="common">Mud crab</name>
    <dbReference type="NCBI Taxonomy" id="85552"/>
    <lineage>
        <taxon>Eukaryota</taxon>
        <taxon>Metazoa</taxon>
        <taxon>Ecdysozoa</taxon>
        <taxon>Arthropoda</taxon>
        <taxon>Crustacea</taxon>
        <taxon>Multicrustacea</taxon>
        <taxon>Malacostraca</taxon>
        <taxon>Eumalacostraca</taxon>
        <taxon>Eucarida</taxon>
        <taxon>Decapoda</taxon>
        <taxon>Pleocyemata</taxon>
        <taxon>Brachyura</taxon>
        <taxon>Eubrachyura</taxon>
        <taxon>Portunoidea</taxon>
        <taxon>Portunidae</taxon>
        <taxon>Portuninae</taxon>
        <taxon>Scylla</taxon>
    </lineage>
</organism>
<evidence type="ECO:0000313" key="3">
    <source>
        <dbReference type="Proteomes" id="UP001487740"/>
    </source>
</evidence>
<dbReference type="AlphaFoldDB" id="A0AAW0T7H8"/>
<name>A0AAW0T7H8_SCYPA</name>
<dbReference type="EMBL" id="JARAKH010000038">
    <property type="protein sequence ID" value="KAK8383306.1"/>
    <property type="molecule type" value="Genomic_DNA"/>
</dbReference>
<feature type="compositionally biased region" description="Basic residues" evidence="1">
    <location>
        <begin position="1"/>
        <end position="26"/>
    </location>
</feature>
<proteinExistence type="predicted"/>
<evidence type="ECO:0000256" key="1">
    <source>
        <dbReference type="SAM" id="MobiDB-lite"/>
    </source>
</evidence>
<comment type="caution">
    <text evidence="2">The sequence shown here is derived from an EMBL/GenBank/DDBJ whole genome shotgun (WGS) entry which is preliminary data.</text>
</comment>
<accession>A0AAW0T7H8</accession>
<protein>
    <submittedName>
        <fullName evidence="2">Uncharacterized protein</fullName>
    </submittedName>
</protein>
<sequence>MSRKLRRHHHYHHHHQRRRRRRRRRHDQPLPGTLNISSLTSMTREVLDPNFGAYDYCPDCVNWQTRHSSLLTAIHRPVPFLPFPPGRSRLLSKLVNATNFKQRDG</sequence>
<gene>
    <name evidence="2" type="ORF">O3P69_011645</name>
</gene>
<keyword evidence="3" id="KW-1185">Reference proteome</keyword>
<dbReference type="Proteomes" id="UP001487740">
    <property type="component" value="Unassembled WGS sequence"/>
</dbReference>
<reference evidence="2 3" key="1">
    <citation type="submission" date="2023-03" db="EMBL/GenBank/DDBJ databases">
        <title>High-quality genome of Scylla paramamosain provides insights in environmental adaptation.</title>
        <authorList>
            <person name="Zhang L."/>
        </authorList>
    </citation>
    <scope>NUCLEOTIDE SEQUENCE [LARGE SCALE GENOMIC DNA]</scope>
    <source>
        <strain evidence="2">LZ_2023a</strain>
        <tissue evidence="2">Muscle</tissue>
    </source>
</reference>